<dbReference type="EMBL" id="DRZI01000094">
    <property type="protein sequence ID" value="HHP81487.1"/>
    <property type="molecule type" value="Genomic_DNA"/>
</dbReference>
<keyword evidence="6 7" id="KW-0472">Membrane</keyword>
<keyword evidence="4 7" id="KW-0812">Transmembrane</keyword>
<evidence type="ECO:0000256" key="1">
    <source>
        <dbReference type="ARBA" id="ARBA00004651"/>
    </source>
</evidence>
<dbReference type="GO" id="GO:0005886">
    <property type="term" value="C:plasma membrane"/>
    <property type="evidence" value="ECO:0007669"/>
    <property type="project" value="UniProtKB-SubCell"/>
</dbReference>
<feature type="domain" description="ABC transmembrane type-1" evidence="8">
    <location>
        <begin position="99"/>
        <end position="327"/>
    </location>
</feature>
<protein>
    <submittedName>
        <fullName evidence="9">ABC transporter permease</fullName>
    </submittedName>
</protein>
<gene>
    <name evidence="9" type="ORF">ENM84_02355</name>
</gene>
<proteinExistence type="inferred from homology"/>
<evidence type="ECO:0000256" key="4">
    <source>
        <dbReference type="ARBA" id="ARBA00022692"/>
    </source>
</evidence>
<organism evidence="9">
    <name type="scientific">Ignisphaera aggregans</name>
    <dbReference type="NCBI Taxonomy" id="334771"/>
    <lineage>
        <taxon>Archaea</taxon>
        <taxon>Thermoproteota</taxon>
        <taxon>Thermoprotei</taxon>
        <taxon>Desulfurococcales</taxon>
        <taxon>Desulfurococcaceae</taxon>
        <taxon>Ignisphaera</taxon>
    </lineage>
</organism>
<evidence type="ECO:0000259" key="8">
    <source>
        <dbReference type="PROSITE" id="PS50928"/>
    </source>
</evidence>
<evidence type="ECO:0000256" key="6">
    <source>
        <dbReference type="ARBA" id="ARBA00023136"/>
    </source>
</evidence>
<feature type="transmembrane region" description="Helical" evidence="7">
    <location>
        <begin position="304"/>
        <end position="330"/>
    </location>
</feature>
<dbReference type="GO" id="GO:0055085">
    <property type="term" value="P:transmembrane transport"/>
    <property type="evidence" value="ECO:0007669"/>
    <property type="project" value="InterPro"/>
</dbReference>
<comment type="subcellular location">
    <subcellularLocation>
        <location evidence="1 7">Cell membrane</location>
        <topology evidence="1 7">Multi-pass membrane protein</topology>
    </subcellularLocation>
</comment>
<dbReference type="Pfam" id="PF19300">
    <property type="entry name" value="BPD_transp_1_N"/>
    <property type="match status" value="1"/>
</dbReference>
<dbReference type="PROSITE" id="PS50928">
    <property type="entry name" value="ABC_TM1"/>
    <property type="match status" value="1"/>
</dbReference>
<dbReference type="AlphaFoldDB" id="A0A7C5XLY1"/>
<dbReference type="PANTHER" id="PTHR43163">
    <property type="entry name" value="DIPEPTIDE TRANSPORT SYSTEM PERMEASE PROTEIN DPPB-RELATED"/>
    <property type="match status" value="1"/>
</dbReference>
<dbReference type="PANTHER" id="PTHR43163:SF6">
    <property type="entry name" value="DIPEPTIDE TRANSPORT SYSTEM PERMEASE PROTEIN DPPB-RELATED"/>
    <property type="match status" value="1"/>
</dbReference>
<evidence type="ECO:0000256" key="3">
    <source>
        <dbReference type="ARBA" id="ARBA00022475"/>
    </source>
</evidence>
<accession>A0A7C5XLY1</accession>
<reference evidence="9" key="1">
    <citation type="journal article" date="2020" name="mSystems">
        <title>Genome- and Community-Level Interaction Insights into Carbon Utilization and Element Cycling Functions of Hydrothermarchaeota in Hydrothermal Sediment.</title>
        <authorList>
            <person name="Zhou Z."/>
            <person name="Liu Y."/>
            <person name="Xu W."/>
            <person name="Pan J."/>
            <person name="Luo Z.H."/>
            <person name="Li M."/>
        </authorList>
    </citation>
    <scope>NUCLEOTIDE SEQUENCE [LARGE SCALE GENOMIC DNA]</scope>
    <source>
        <strain evidence="9">SpSt-1121</strain>
    </source>
</reference>
<comment type="caution">
    <text evidence="9">The sequence shown here is derived from an EMBL/GenBank/DDBJ whole genome shotgun (WGS) entry which is preliminary data.</text>
</comment>
<evidence type="ECO:0000256" key="7">
    <source>
        <dbReference type="RuleBase" id="RU363032"/>
    </source>
</evidence>
<dbReference type="SUPFAM" id="SSF161098">
    <property type="entry name" value="MetI-like"/>
    <property type="match status" value="1"/>
</dbReference>
<evidence type="ECO:0000256" key="2">
    <source>
        <dbReference type="ARBA" id="ARBA00022448"/>
    </source>
</evidence>
<dbReference type="CDD" id="cd06261">
    <property type="entry name" value="TM_PBP2"/>
    <property type="match status" value="1"/>
</dbReference>
<feature type="transmembrane region" description="Helical" evidence="7">
    <location>
        <begin position="144"/>
        <end position="165"/>
    </location>
</feature>
<keyword evidence="3" id="KW-1003">Cell membrane</keyword>
<sequence length="336" mass="37429">MAKNIFQYIFYRILQSIFSIFSAIVIVFILSRVLPGNPAVAILGPKATQENIERVTREWGLDKSYLEQFMIYISRLLRGDLGDSYIMGYSVSRLIAERLPASFELVIVAFIISLVLGISLGILAARKHETKVDLILTSLSVLSFSFPALLLGVLLLLFFGISLGLPVGGRIDPKYSIRIYTGFILLDTLLNGNLSAFLDAFMRIIPPALTLAIPLAGLLLKLSRNSVLEVMTQDFVRTAKMKKLSEKVIMYRHVLRNALLPIITIAGLYFAVLVTGDIVVETIFAWPGLGRLIWEAVTLRDYMVIQGSVLVVSIIYIAVNAVVDILYLYIDPRIRG</sequence>
<keyword evidence="2 7" id="KW-0813">Transport</keyword>
<dbReference type="Pfam" id="PF00528">
    <property type="entry name" value="BPD_transp_1"/>
    <property type="match status" value="1"/>
</dbReference>
<dbReference type="InterPro" id="IPR035906">
    <property type="entry name" value="MetI-like_sf"/>
</dbReference>
<name>A0A7C5XLY1_9CREN</name>
<feature type="transmembrane region" description="Helical" evidence="7">
    <location>
        <begin position="204"/>
        <end position="222"/>
    </location>
</feature>
<evidence type="ECO:0000256" key="5">
    <source>
        <dbReference type="ARBA" id="ARBA00022989"/>
    </source>
</evidence>
<evidence type="ECO:0000313" key="9">
    <source>
        <dbReference type="EMBL" id="HHP81487.1"/>
    </source>
</evidence>
<feature type="transmembrane region" description="Helical" evidence="7">
    <location>
        <begin position="6"/>
        <end position="30"/>
    </location>
</feature>
<dbReference type="Gene3D" id="1.10.3720.10">
    <property type="entry name" value="MetI-like"/>
    <property type="match status" value="1"/>
</dbReference>
<feature type="transmembrane region" description="Helical" evidence="7">
    <location>
        <begin position="259"/>
        <end position="284"/>
    </location>
</feature>
<keyword evidence="5 7" id="KW-1133">Transmembrane helix</keyword>
<feature type="transmembrane region" description="Helical" evidence="7">
    <location>
        <begin position="103"/>
        <end position="124"/>
    </location>
</feature>
<dbReference type="InterPro" id="IPR045621">
    <property type="entry name" value="BPD_transp_1_N"/>
</dbReference>
<comment type="similarity">
    <text evidence="7">Belongs to the binding-protein-dependent transport system permease family.</text>
</comment>
<dbReference type="InterPro" id="IPR000515">
    <property type="entry name" value="MetI-like"/>
</dbReference>